<organism evidence="5 6">
    <name type="scientific">Anaerolinea thermophila (strain DSM 14523 / JCM 11388 / NBRC 100420 / UNI-1)</name>
    <dbReference type="NCBI Taxonomy" id="926569"/>
    <lineage>
        <taxon>Bacteria</taxon>
        <taxon>Bacillati</taxon>
        <taxon>Chloroflexota</taxon>
        <taxon>Anaerolineae</taxon>
        <taxon>Anaerolineales</taxon>
        <taxon>Anaerolineaceae</taxon>
        <taxon>Anaerolinea</taxon>
    </lineage>
</organism>
<dbReference type="InterPro" id="IPR023227">
    <property type="entry name" value="SAM_OH_AdoTrfase_C_sf"/>
</dbReference>
<dbReference type="eggNOG" id="COG1912">
    <property type="taxonomic scope" value="Bacteria"/>
</dbReference>
<feature type="domain" description="S-adenosyl-l-methionine hydroxide adenosyltransferase N-terminal" evidence="3">
    <location>
        <begin position="4"/>
        <end position="153"/>
    </location>
</feature>
<dbReference type="PANTHER" id="PTHR35092:SF1">
    <property type="entry name" value="CHLORINASE MJ1651"/>
    <property type="match status" value="1"/>
</dbReference>
<protein>
    <recommendedName>
        <fullName evidence="7">Adenosyl-chloride synthase</fullName>
    </recommendedName>
</protein>
<dbReference type="HOGENOM" id="CLU_059734_1_1_0"/>
<dbReference type="PANTHER" id="PTHR35092">
    <property type="entry name" value="CHLORINASE MJ1651"/>
    <property type="match status" value="1"/>
</dbReference>
<evidence type="ECO:0000313" key="5">
    <source>
        <dbReference type="EMBL" id="BAJ63589.1"/>
    </source>
</evidence>
<dbReference type="AlphaFoldDB" id="E8N575"/>
<dbReference type="EMBL" id="AP012029">
    <property type="protein sequence ID" value="BAJ63589.1"/>
    <property type="molecule type" value="Genomic_DNA"/>
</dbReference>
<evidence type="ECO:0000256" key="1">
    <source>
        <dbReference type="ARBA" id="ARBA00022691"/>
    </source>
</evidence>
<dbReference type="InterPro" id="IPR046469">
    <property type="entry name" value="SAM_HAT_N"/>
</dbReference>
<reference evidence="5 6" key="1">
    <citation type="submission" date="2010-12" db="EMBL/GenBank/DDBJ databases">
        <title>Whole genome sequence of Anaerolinea thermophila UNI-1.</title>
        <authorList>
            <person name="Narita-Yamada S."/>
            <person name="Kishi E."/>
            <person name="Watanabe Y."/>
            <person name="Takasaki K."/>
            <person name="Ankai A."/>
            <person name="Oguchi A."/>
            <person name="Fukui S."/>
            <person name="Takahashi M."/>
            <person name="Yashiro I."/>
            <person name="Hosoyama A."/>
            <person name="Sekiguchi Y."/>
            <person name="Hanada S."/>
            <person name="Fujita N."/>
        </authorList>
    </citation>
    <scope>NUCLEOTIDE SEQUENCE [LARGE SCALE GENOMIC DNA]</scope>
    <source>
        <strain evidence="6">DSM 14523 / JCM 11388 / NBRC 100420 / UNI-1</strain>
    </source>
</reference>
<feature type="domain" description="S-adenosyl-l-methionine hydroxide adenosyltransferase C-terminal" evidence="4">
    <location>
        <begin position="176"/>
        <end position="259"/>
    </location>
</feature>
<keyword evidence="6" id="KW-1185">Reference proteome</keyword>
<dbReference type="Pfam" id="PF20257">
    <property type="entry name" value="SAM_HAT_C"/>
    <property type="match status" value="1"/>
</dbReference>
<proteinExistence type="inferred from homology"/>
<dbReference type="Gene3D" id="3.40.50.10790">
    <property type="entry name" value="S-adenosyl-l-methionine hydroxide adenosyltransferase, N-terminal"/>
    <property type="match status" value="1"/>
</dbReference>
<dbReference type="SUPFAM" id="SSF101852">
    <property type="entry name" value="Bacterial fluorinating enzyme, C-terminal domain"/>
    <property type="match status" value="1"/>
</dbReference>
<dbReference type="STRING" id="926569.ANT_15610"/>
<dbReference type="SUPFAM" id="SSF102522">
    <property type="entry name" value="Bacterial fluorinating enzyme, N-terminal domain"/>
    <property type="match status" value="1"/>
</dbReference>
<dbReference type="InterPro" id="IPR023228">
    <property type="entry name" value="SAM_OH_AdoTrfase_N_sf"/>
</dbReference>
<evidence type="ECO:0000259" key="3">
    <source>
        <dbReference type="Pfam" id="PF01887"/>
    </source>
</evidence>
<dbReference type="RefSeq" id="WP_013559971.1">
    <property type="nucleotide sequence ID" value="NC_014960.1"/>
</dbReference>
<dbReference type="InParanoid" id="E8N575"/>
<gene>
    <name evidence="5" type="ordered locus">ANT_15610</name>
</gene>
<evidence type="ECO:0000256" key="2">
    <source>
        <dbReference type="ARBA" id="ARBA00024035"/>
    </source>
</evidence>
<comment type="similarity">
    <text evidence="2">Belongs to the SAM hydrolase / SAM-dependent halogenase family.</text>
</comment>
<accession>E8N575</accession>
<sequence length="265" mass="28667">MNIITILTDFGLQDGYPGVMKGVIYRIAPSVQIVDISHQVPPQNISRGARILERSYAFFPPGTIHIAVVDPGVGTKRRPMAAKIGDYFFVGPDNGIFTAPLLRAEGEGKAIECVELNQPEYWLENVSHVFHGRDIFAPVAAHLANGVALQNLGIPIQNPVLLNLPQAQIFENQILGEITDVDHFGNLSTNIPGNWLSKYSPGNLTFCLGDVIIHGLNKTFGERPEGEWVAFIDSDNYLALAIVNGNAASKAQCGAGTPIIVKIST</sequence>
<dbReference type="InterPro" id="IPR002747">
    <property type="entry name" value="SAM_OH_AdoTrfase"/>
</dbReference>
<evidence type="ECO:0000259" key="4">
    <source>
        <dbReference type="Pfam" id="PF20257"/>
    </source>
</evidence>
<dbReference type="PIRSF" id="PIRSF006779">
    <property type="entry name" value="UCP006779"/>
    <property type="match status" value="1"/>
</dbReference>
<name>E8N575_ANATU</name>
<dbReference type="InterPro" id="IPR046470">
    <property type="entry name" value="SAM_HAT_C"/>
</dbReference>
<dbReference type="Gene3D" id="2.40.30.90">
    <property type="entry name" value="Bacterial fluorinating enzyme like"/>
    <property type="match status" value="1"/>
</dbReference>
<evidence type="ECO:0008006" key="7">
    <source>
        <dbReference type="Google" id="ProtNLM"/>
    </source>
</evidence>
<keyword evidence="1" id="KW-0949">S-adenosyl-L-methionine</keyword>
<dbReference type="Pfam" id="PF01887">
    <property type="entry name" value="SAM_HAT_N"/>
    <property type="match status" value="1"/>
</dbReference>
<dbReference type="Proteomes" id="UP000008922">
    <property type="component" value="Chromosome"/>
</dbReference>
<evidence type="ECO:0000313" key="6">
    <source>
        <dbReference type="Proteomes" id="UP000008922"/>
    </source>
</evidence>
<dbReference type="OrthoDB" id="9792195at2"/>
<dbReference type="KEGG" id="atm:ANT_15610"/>